<dbReference type="InterPro" id="IPR036322">
    <property type="entry name" value="WD40_repeat_dom_sf"/>
</dbReference>
<evidence type="ECO:0000313" key="2">
    <source>
        <dbReference type="Proteomes" id="UP000284706"/>
    </source>
</evidence>
<dbReference type="OrthoDB" id="2161379at2759"/>
<organism evidence="1 2">
    <name type="scientific">Gymnopilus dilepis</name>
    <dbReference type="NCBI Taxonomy" id="231916"/>
    <lineage>
        <taxon>Eukaryota</taxon>
        <taxon>Fungi</taxon>
        <taxon>Dikarya</taxon>
        <taxon>Basidiomycota</taxon>
        <taxon>Agaricomycotina</taxon>
        <taxon>Agaricomycetes</taxon>
        <taxon>Agaricomycetidae</taxon>
        <taxon>Agaricales</taxon>
        <taxon>Agaricineae</taxon>
        <taxon>Hymenogastraceae</taxon>
        <taxon>Gymnopilus</taxon>
    </lineage>
</organism>
<dbReference type="PANTHER" id="PTHR44666:SF1">
    <property type="entry name" value="WD REPEAT-CONTAINING PROTEIN 53"/>
    <property type="match status" value="1"/>
</dbReference>
<sequence length="363" mass="39427">MNESEVQHEYFSLEKTLETPAHISSLTFGHAGHLFAGSDDGSLRVYDLSSYKVLKAARGLGAEVSSIVCVKKAGSDLRDAWIAHGRKISKFQMDSPKMIQTMEDAVVTIEVSPEESGDGALNELALNANKSHLAYTTDSGLVGVIDLSDKSITKMETKHESVCCFVKFVPDRPRELISGGHDTRLLHFDFSQNKVLSRHQISPHVEEGSVSLSPPFITSMAMSITGVLAAGTADGRLFIGFGGEKSSVKGSKKKSKKWEGLDEDEIVLLKVAEGPIVGMAFADSRTLVTSTLLGIITQYSLSYDPAEASVIIKQMWQEESPGLTKVNALVADEKRIIVGGFSEKNRGVIEIWKQVIPQAKDEA</sequence>
<dbReference type="STRING" id="231916.A0A409Y2C3"/>
<dbReference type="InterPro" id="IPR015943">
    <property type="entry name" value="WD40/YVTN_repeat-like_dom_sf"/>
</dbReference>
<keyword evidence="2" id="KW-1185">Reference proteome</keyword>
<reference evidence="1 2" key="1">
    <citation type="journal article" date="2018" name="Evol. Lett.">
        <title>Horizontal gene cluster transfer increased hallucinogenic mushroom diversity.</title>
        <authorList>
            <person name="Reynolds H.T."/>
            <person name="Vijayakumar V."/>
            <person name="Gluck-Thaler E."/>
            <person name="Korotkin H.B."/>
            <person name="Matheny P.B."/>
            <person name="Slot J.C."/>
        </authorList>
    </citation>
    <scope>NUCLEOTIDE SEQUENCE [LARGE SCALE GENOMIC DNA]</scope>
    <source>
        <strain evidence="1 2">SRW20</strain>
    </source>
</reference>
<accession>A0A409Y2C3</accession>
<gene>
    <name evidence="1" type="ORF">CVT26_000450</name>
</gene>
<dbReference type="PANTHER" id="PTHR44666">
    <property type="entry name" value="WD REPEAT-CONTAINING PROTEIN 53"/>
    <property type="match status" value="1"/>
</dbReference>
<dbReference type="Gene3D" id="2.130.10.10">
    <property type="entry name" value="YVTN repeat-like/Quinoprotein amine dehydrogenase"/>
    <property type="match status" value="1"/>
</dbReference>
<dbReference type="InterPro" id="IPR042453">
    <property type="entry name" value="WDR53"/>
</dbReference>
<evidence type="ECO:0008006" key="3">
    <source>
        <dbReference type="Google" id="ProtNLM"/>
    </source>
</evidence>
<comment type="caution">
    <text evidence="1">The sequence shown here is derived from an EMBL/GenBank/DDBJ whole genome shotgun (WGS) entry which is preliminary data.</text>
</comment>
<dbReference type="InParanoid" id="A0A409Y2C3"/>
<dbReference type="InterPro" id="IPR001680">
    <property type="entry name" value="WD40_rpt"/>
</dbReference>
<dbReference type="Pfam" id="PF00400">
    <property type="entry name" value="WD40"/>
    <property type="match status" value="1"/>
</dbReference>
<protein>
    <recommendedName>
        <fullName evidence="3">Anaphase-promoting complex subunit 4 WD40 domain-containing protein</fullName>
    </recommendedName>
</protein>
<dbReference type="SUPFAM" id="SSF50978">
    <property type="entry name" value="WD40 repeat-like"/>
    <property type="match status" value="1"/>
</dbReference>
<name>A0A409Y2C3_9AGAR</name>
<proteinExistence type="predicted"/>
<evidence type="ECO:0000313" key="1">
    <source>
        <dbReference type="EMBL" id="PPQ97180.1"/>
    </source>
</evidence>
<dbReference type="AlphaFoldDB" id="A0A409Y2C3"/>
<dbReference type="SMART" id="SM00320">
    <property type="entry name" value="WD40"/>
    <property type="match status" value="3"/>
</dbReference>
<dbReference type="EMBL" id="NHYE01001281">
    <property type="protein sequence ID" value="PPQ97180.1"/>
    <property type="molecule type" value="Genomic_DNA"/>
</dbReference>
<dbReference type="Proteomes" id="UP000284706">
    <property type="component" value="Unassembled WGS sequence"/>
</dbReference>